<feature type="compositionally biased region" description="Gly residues" evidence="2">
    <location>
        <begin position="274"/>
        <end position="299"/>
    </location>
</feature>
<feature type="compositionally biased region" description="Gly residues" evidence="2">
    <location>
        <begin position="425"/>
        <end position="443"/>
    </location>
</feature>
<protein>
    <submittedName>
        <fullName evidence="3">Uncharacterized protein</fullName>
    </submittedName>
</protein>
<keyword evidence="1" id="KW-0175">Coiled coil</keyword>
<feature type="compositionally biased region" description="Basic and acidic residues" evidence="2">
    <location>
        <begin position="250"/>
        <end position="273"/>
    </location>
</feature>
<proteinExistence type="predicted"/>
<keyword evidence="4" id="KW-1185">Reference proteome</keyword>
<sequence length="1193" mass="130885">MTYVNKGPRAFKTRSDLDICDERRSQARIKRYYSADVRAWGDDVEQRRQHILEMKDCGKGLKGNIVPMDVILKLFTKSQNTNLKRLSCISTQLVNLVEPLKLTSKQRKSLNRLKNSIEDVLYGDGPGEPPCGNNKGTLGAFGDGDSYTDLDSIDYDENENPVKGKGKRGIDDDNTAKRKGKKTSGFDDDDDNDYGGKGGKGGNDGKGGKRSQPFVSSRLDNGQIATRIKCPFRGTPEIIRESPTRTVTRYHLEKSGRESGGKEGKGKSGKDSGKGAGKGSGKGSGKSGALGTSGKGGRGGSRRDSASSKYSGSGRSRDSSGGDLLCKSGKANWCSRSRSSPTDSKKKKKPKDQRSASTPKDTCSKTCKYTPKSKEDGKAEKGGKSGKGGGKDGKGAKKSESSSSIVAKGGKGSRGKGSEGKGPRGKGSGGKASGGKASGGKASGGKADKDEDNSAVKEANSKRQQNDVLHEDQSVGKSGVDGGKSGKAGGADDDDNDNAGSPKDMDKLIKERDELSKKLQDALKELDELKSEKGISSSSCMEDIKKMEQDLDAMKQGSISPEEIIEKQIDLLNKLCDKIGVVEANNKELKKQAGRGGDTGSMKSQLSNMQMKMGSIGKLNQEKELLSEKVKNLERELEQYKNLPGALNEYQKKCSILTDILEERDQLAKTVDELTKQNQDIGKLKSDAARASVLEQKVMETARNSRASLLELSSAKNKCEDLQQALKAVTAERDKFAARVTELENELNELRSKGKENELLRVEKDCLEIKMNEFGKMQDDYDSLLLKSKEYDNLKNERDLYRSKYEDLVKVECQCDMLRAQVEAAKSMGTERDTLHQKICQMQQVLCNKDREISGCKCEIDQLQQAKVEQRASMQNEIASIKAEMEAKDVIIEETDKKINSMESNVQQTIIGASDETVNLRKRIECLEKELTQAKASLAQKCSQVKYLQTLAKEEPCLSGSFNKIDTCSSGSFNKKDPCLSGSFNKKDSCSSSAFNKTDPCSTFSEPSDPNLVAKMKKELEAARAENKKLQEIANKMVSITGDEHVQQMLKQSECAVKRVVEELGRQYQQWDTARDRSGSSNRRSRSGSRQSDKKDCSSNDKTDSGKCAALMSHLGKFKDRVNVLEAENAKLRLNVDSKIAKKTNNCYLKKEMDEIMVQKEKLEKQLRKEMCKRENLEKKLSSSRNSSVNCDC</sequence>
<feature type="compositionally biased region" description="Gly residues" evidence="2">
    <location>
        <begin position="195"/>
        <end position="205"/>
    </location>
</feature>
<feature type="compositionally biased region" description="Polar residues" evidence="2">
    <location>
        <begin position="356"/>
        <end position="367"/>
    </location>
</feature>
<feature type="compositionally biased region" description="Gly residues" evidence="2">
    <location>
        <begin position="479"/>
        <end position="489"/>
    </location>
</feature>
<evidence type="ECO:0000313" key="3">
    <source>
        <dbReference type="EMBL" id="CAH0556922.1"/>
    </source>
</evidence>
<feature type="compositionally biased region" description="Polar residues" evidence="2">
    <location>
        <begin position="213"/>
        <end position="224"/>
    </location>
</feature>
<reference evidence="3" key="1">
    <citation type="submission" date="2021-12" db="EMBL/GenBank/DDBJ databases">
        <authorList>
            <person name="King R."/>
        </authorList>
    </citation>
    <scope>NUCLEOTIDE SEQUENCE</scope>
</reference>
<feature type="coiled-coil region" evidence="1">
    <location>
        <begin position="616"/>
        <end position="677"/>
    </location>
</feature>
<evidence type="ECO:0000313" key="4">
    <source>
        <dbReference type="Proteomes" id="UP001154078"/>
    </source>
</evidence>
<feature type="coiled-coil region" evidence="1">
    <location>
        <begin position="1115"/>
        <end position="1187"/>
    </location>
</feature>
<accession>A0A9P0B3W0</accession>
<evidence type="ECO:0000256" key="1">
    <source>
        <dbReference type="SAM" id="Coils"/>
    </source>
</evidence>
<feature type="compositionally biased region" description="Basic and acidic residues" evidence="2">
    <location>
        <begin position="372"/>
        <end position="400"/>
    </location>
</feature>
<feature type="compositionally biased region" description="Basic and acidic residues" evidence="2">
    <location>
        <begin position="1091"/>
        <end position="1104"/>
    </location>
</feature>
<evidence type="ECO:0000256" key="2">
    <source>
        <dbReference type="SAM" id="MobiDB-lite"/>
    </source>
</evidence>
<feature type="coiled-coil region" evidence="1">
    <location>
        <begin position="1013"/>
        <end position="1040"/>
    </location>
</feature>
<feature type="coiled-coil region" evidence="1">
    <location>
        <begin position="910"/>
        <end position="944"/>
    </location>
</feature>
<feature type="coiled-coil region" evidence="1">
    <location>
        <begin position="712"/>
        <end position="760"/>
    </location>
</feature>
<feature type="compositionally biased region" description="Basic and acidic residues" evidence="2">
    <location>
        <begin position="446"/>
        <end position="474"/>
    </location>
</feature>
<feature type="compositionally biased region" description="Acidic residues" evidence="2">
    <location>
        <begin position="149"/>
        <end position="159"/>
    </location>
</feature>
<dbReference type="Proteomes" id="UP001154078">
    <property type="component" value="Chromosome 5"/>
</dbReference>
<feature type="region of interest" description="Disordered" evidence="2">
    <location>
        <begin position="1071"/>
        <end position="1104"/>
    </location>
</feature>
<dbReference type="OrthoDB" id="10255522at2759"/>
<organism evidence="3 4">
    <name type="scientific">Brassicogethes aeneus</name>
    <name type="common">Rape pollen beetle</name>
    <name type="synonym">Meligethes aeneus</name>
    <dbReference type="NCBI Taxonomy" id="1431903"/>
    <lineage>
        <taxon>Eukaryota</taxon>
        <taxon>Metazoa</taxon>
        <taxon>Ecdysozoa</taxon>
        <taxon>Arthropoda</taxon>
        <taxon>Hexapoda</taxon>
        <taxon>Insecta</taxon>
        <taxon>Pterygota</taxon>
        <taxon>Neoptera</taxon>
        <taxon>Endopterygota</taxon>
        <taxon>Coleoptera</taxon>
        <taxon>Polyphaga</taxon>
        <taxon>Cucujiformia</taxon>
        <taxon>Nitidulidae</taxon>
        <taxon>Meligethinae</taxon>
        <taxon>Brassicogethes</taxon>
    </lineage>
</organism>
<name>A0A9P0B3W0_BRAAE</name>
<dbReference type="AlphaFoldDB" id="A0A9P0B3W0"/>
<feature type="region of interest" description="Disordered" evidence="2">
    <location>
        <begin position="149"/>
        <end position="509"/>
    </location>
</feature>
<gene>
    <name evidence="3" type="ORF">MELIAE_LOCUS7751</name>
</gene>
<dbReference type="EMBL" id="OV121136">
    <property type="protein sequence ID" value="CAH0556922.1"/>
    <property type="molecule type" value="Genomic_DNA"/>
</dbReference>